<keyword evidence="3" id="KW-0597">Phosphoprotein</keyword>
<evidence type="ECO:0000313" key="8">
    <source>
        <dbReference type="EMBL" id="MCB4807976.1"/>
    </source>
</evidence>
<feature type="coiled-coil region" evidence="6">
    <location>
        <begin position="108"/>
        <end position="135"/>
    </location>
</feature>
<gene>
    <name evidence="8" type="ORF">LG651_06900</name>
</gene>
<name>A0A9X1I8A9_9FLAO</name>
<dbReference type="PRINTS" id="PR00344">
    <property type="entry name" value="BCTRLSENSOR"/>
</dbReference>
<dbReference type="EMBL" id="JAJAPX010000002">
    <property type="protein sequence ID" value="MCB4807976.1"/>
    <property type="molecule type" value="Genomic_DNA"/>
</dbReference>
<dbReference type="SMART" id="SM00387">
    <property type="entry name" value="HATPase_c"/>
    <property type="match status" value="1"/>
</dbReference>
<evidence type="ECO:0000259" key="7">
    <source>
        <dbReference type="PROSITE" id="PS50109"/>
    </source>
</evidence>
<dbReference type="EC" id="2.7.13.3" evidence="2"/>
<dbReference type="SUPFAM" id="SSF55874">
    <property type="entry name" value="ATPase domain of HSP90 chaperone/DNA topoisomerase II/histidine kinase"/>
    <property type="match status" value="1"/>
</dbReference>
<organism evidence="8 9">
    <name type="scientific">Neotamlana sargassicola</name>
    <dbReference type="NCBI Taxonomy" id="2883125"/>
    <lineage>
        <taxon>Bacteria</taxon>
        <taxon>Pseudomonadati</taxon>
        <taxon>Bacteroidota</taxon>
        <taxon>Flavobacteriia</taxon>
        <taxon>Flavobacteriales</taxon>
        <taxon>Flavobacteriaceae</taxon>
        <taxon>Neotamlana</taxon>
    </lineage>
</organism>
<dbReference type="Proteomes" id="UP001139286">
    <property type="component" value="Unassembled WGS sequence"/>
</dbReference>
<dbReference type="GO" id="GO:0000155">
    <property type="term" value="F:phosphorelay sensor kinase activity"/>
    <property type="evidence" value="ECO:0007669"/>
    <property type="project" value="InterPro"/>
</dbReference>
<dbReference type="PANTHER" id="PTHR42878">
    <property type="entry name" value="TWO-COMPONENT HISTIDINE KINASE"/>
    <property type="match status" value="1"/>
</dbReference>
<dbReference type="Gene3D" id="1.10.287.130">
    <property type="match status" value="1"/>
</dbReference>
<dbReference type="RefSeq" id="WP_226695399.1">
    <property type="nucleotide sequence ID" value="NZ_JAJAPX010000002.1"/>
</dbReference>
<sequence length="349" mass="40474">MNSLLKRQIRKHLSDDLAENEQVKAFLDAVNLSYNNFDEQFVMQQRAMQLSSEELFTANQKLQEEANAQKVVINKLNNVVKALNLGQLTTEDGQELVNLDGQKLANFIESQAQKIAEANQQREKLLEELSYQNQELSDYAHMISHDLKSPLRSLDTLILWLYDDNQETFNESDKHTIYQIRSHVEKMELLINGILEYSTIGRAQEGMYIVDVDYAVNEILGRIEIPDNITIEKKQQLPLIKGEKYRIQQIFRNLITNAINFNDKKQGKVEIGFTENEDFWEFYVKDNGKGIEEKYFDRIFKTFEKLEIKVGAIGMGLSIAKKIVTMYGGNIWLKSKVDMGSTFYFTIKK</sequence>
<proteinExistence type="predicted"/>
<evidence type="ECO:0000256" key="4">
    <source>
        <dbReference type="ARBA" id="ARBA00022679"/>
    </source>
</evidence>
<dbReference type="CDD" id="cd00082">
    <property type="entry name" value="HisKA"/>
    <property type="match status" value="1"/>
</dbReference>
<evidence type="ECO:0000256" key="5">
    <source>
        <dbReference type="ARBA" id="ARBA00022777"/>
    </source>
</evidence>
<evidence type="ECO:0000256" key="6">
    <source>
        <dbReference type="SAM" id="Coils"/>
    </source>
</evidence>
<protein>
    <recommendedName>
        <fullName evidence="2">histidine kinase</fullName>
        <ecNumber evidence="2">2.7.13.3</ecNumber>
    </recommendedName>
</protein>
<dbReference type="InterPro" id="IPR003594">
    <property type="entry name" value="HATPase_dom"/>
</dbReference>
<dbReference type="SUPFAM" id="SSF47384">
    <property type="entry name" value="Homodimeric domain of signal transducing histidine kinase"/>
    <property type="match status" value="1"/>
</dbReference>
<dbReference type="AlphaFoldDB" id="A0A9X1I8A9"/>
<dbReference type="InterPro" id="IPR005467">
    <property type="entry name" value="His_kinase_dom"/>
</dbReference>
<keyword evidence="4" id="KW-0808">Transferase</keyword>
<evidence type="ECO:0000256" key="1">
    <source>
        <dbReference type="ARBA" id="ARBA00000085"/>
    </source>
</evidence>
<keyword evidence="9" id="KW-1185">Reference proteome</keyword>
<dbReference type="InterPro" id="IPR036097">
    <property type="entry name" value="HisK_dim/P_sf"/>
</dbReference>
<dbReference type="InterPro" id="IPR050351">
    <property type="entry name" value="BphY/WalK/GraS-like"/>
</dbReference>
<dbReference type="GO" id="GO:0007234">
    <property type="term" value="P:osmosensory signaling via phosphorelay pathway"/>
    <property type="evidence" value="ECO:0007669"/>
    <property type="project" value="TreeGrafter"/>
</dbReference>
<comment type="catalytic activity">
    <reaction evidence="1">
        <text>ATP + protein L-histidine = ADP + protein N-phospho-L-histidine.</text>
        <dbReference type="EC" id="2.7.13.3"/>
    </reaction>
</comment>
<dbReference type="PROSITE" id="PS50109">
    <property type="entry name" value="HIS_KIN"/>
    <property type="match status" value="1"/>
</dbReference>
<dbReference type="GO" id="GO:0030295">
    <property type="term" value="F:protein kinase activator activity"/>
    <property type="evidence" value="ECO:0007669"/>
    <property type="project" value="TreeGrafter"/>
</dbReference>
<evidence type="ECO:0000256" key="3">
    <source>
        <dbReference type="ARBA" id="ARBA00022553"/>
    </source>
</evidence>
<keyword evidence="5 8" id="KW-0418">Kinase</keyword>
<dbReference type="Pfam" id="PF02518">
    <property type="entry name" value="HATPase_c"/>
    <property type="match status" value="1"/>
</dbReference>
<dbReference type="GO" id="GO:0000156">
    <property type="term" value="F:phosphorelay response regulator activity"/>
    <property type="evidence" value="ECO:0007669"/>
    <property type="project" value="TreeGrafter"/>
</dbReference>
<dbReference type="InterPro" id="IPR004358">
    <property type="entry name" value="Sig_transdc_His_kin-like_C"/>
</dbReference>
<keyword evidence="6" id="KW-0175">Coiled coil</keyword>
<dbReference type="Pfam" id="PF00512">
    <property type="entry name" value="HisKA"/>
    <property type="match status" value="1"/>
</dbReference>
<reference evidence="8" key="1">
    <citation type="submission" date="2021-10" db="EMBL/GenBank/DDBJ databases">
        <title>Tamlana sargassums sp. nov., and Tamlana laminarinivorans sp. nov., two new bacteria isolated from the brown alga.</title>
        <authorList>
            <person name="Li J."/>
        </authorList>
    </citation>
    <scope>NUCLEOTIDE SEQUENCE</scope>
    <source>
        <strain evidence="8">62-3</strain>
    </source>
</reference>
<accession>A0A9X1I8A9</accession>
<evidence type="ECO:0000313" key="9">
    <source>
        <dbReference type="Proteomes" id="UP001139286"/>
    </source>
</evidence>
<evidence type="ECO:0000256" key="2">
    <source>
        <dbReference type="ARBA" id="ARBA00012438"/>
    </source>
</evidence>
<comment type="caution">
    <text evidence="8">The sequence shown here is derived from an EMBL/GenBank/DDBJ whole genome shotgun (WGS) entry which is preliminary data.</text>
</comment>
<feature type="domain" description="Histidine kinase" evidence="7">
    <location>
        <begin position="142"/>
        <end position="349"/>
    </location>
</feature>
<dbReference type="InterPro" id="IPR036890">
    <property type="entry name" value="HATPase_C_sf"/>
</dbReference>
<dbReference type="PANTHER" id="PTHR42878:SF15">
    <property type="entry name" value="BACTERIOPHYTOCHROME"/>
    <property type="match status" value="1"/>
</dbReference>
<dbReference type="Gene3D" id="3.30.565.10">
    <property type="entry name" value="Histidine kinase-like ATPase, C-terminal domain"/>
    <property type="match status" value="1"/>
</dbReference>
<dbReference type="InterPro" id="IPR003661">
    <property type="entry name" value="HisK_dim/P_dom"/>
</dbReference>